<proteinExistence type="predicted"/>
<dbReference type="EMBL" id="JAGTTL010000006">
    <property type="protein sequence ID" value="KAK6321536.1"/>
    <property type="molecule type" value="Genomic_DNA"/>
</dbReference>
<evidence type="ECO:0000313" key="2">
    <source>
        <dbReference type="EMBL" id="KAK6321536.1"/>
    </source>
</evidence>
<protein>
    <submittedName>
        <fullName evidence="2">Uncharacterized protein</fullName>
    </submittedName>
</protein>
<comment type="caution">
    <text evidence="2">The sequence shown here is derived from an EMBL/GenBank/DDBJ whole genome shotgun (WGS) entry which is preliminary data.</text>
</comment>
<keyword evidence="3" id="KW-1185">Reference proteome</keyword>
<evidence type="ECO:0000256" key="1">
    <source>
        <dbReference type="SAM" id="MobiDB-lite"/>
    </source>
</evidence>
<accession>A0AAN8MAR0</accession>
<dbReference type="Proteomes" id="UP001356427">
    <property type="component" value="Unassembled WGS sequence"/>
</dbReference>
<organism evidence="2 3">
    <name type="scientific">Coregonus suidteri</name>
    <dbReference type="NCBI Taxonomy" id="861788"/>
    <lineage>
        <taxon>Eukaryota</taxon>
        <taxon>Metazoa</taxon>
        <taxon>Chordata</taxon>
        <taxon>Craniata</taxon>
        <taxon>Vertebrata</taxon>
        <taxon>Euteleostomi</taxon>
        <taxon>Actinopterygii</taxon>
        <taxon>Neopterygii</taxon>
        <taxon>Teleostei</taxon>
        <taxon>Protacanthopterygii</taxon>
        <taxon>Salmoniformes</taxon>
        <taxon>Salmonidae</taxon>
        <taxon>Coregoninae</taxon>
        <taxon>Coregonus</taxon>
    </lineage>
</organism>
<evidence type="ECO:0000313" key="3">
    <source>
        <dbReference type="Proteomes" id="UP001356427"/>
    </source>
</evidence>
<sequence length="94" mass="10788">MTKAHALYNTTARGCLVQLRWQLWIGNWRAIGISRIFGVSCGFLLSNTEHPALLWFSRHRQSSVCPARAARHRHGENKHPLPSWSPRAQTQDML</sequence>
<feature type="region of interest" description="Disordered" evidence="1">
    <location>
        <begin position="68"/>
        <end position="94"/>
    </location>
</feature>
<gene>
    <name evidence="2" type="ORF">J4Q44_G00085120</name>
</gene>
<name>A0AAN8MAR0_9TELE</name>
<dbReference type="AlphaFoldDB" id="A0AAN8MAR0"/>
<reference evidence="2 3" key="1">
    <citation type="submission" date="2021-04" db="EMBL/GenBank/DDBJ databases">
        <authorList>
            <person name="De Guttry C."/>
            <person name="Zahm M."/>
            <person name="Klopp C."/>
            <person name="Cabau C."/>
            <person name="Louis A."/>
            <person name="Berthelot C."/>
            <person name="Parey E."/>
            <person name="Roest Crollius H."/>
            <person name="Montfort J."/>
            <person name="Robinson-Rechavi M."/>
            <person name="Bucao C."/>
            <person name="Bouchez O."/>
            <person name="Gislard M."/>
            <person name="Lluch J."/>
            <person name="Milhes M."/>
            <person name="Lampietro C."/>
            <person name="Lopez Roques C."/>
            <person name="Donnadieu C."/>
            <person name="Braasch I."/>
            <person name="Desvignes T."/>
            <person name="Postlethwait J."/>
            <person name="Bobe J."/>
            <person name="Wedekind C."/>
            <person name="Guiguen Y."/>
        </authorList>
    </citation>
    <scope>NUCLEOTIDE SEQUENCE [LARGE SCALE GENOMIC DNA]</scope>
    <source>
        <strain evidence="2">Cs_M1</strain>
        <tissue evidence="2">Blood</tissue>
    </source>
</reference>